<keyword evidence="3" id="KW-1185">Reference proteome</keyword>
<evidence type="ECO:0000313" key="3">
    <source>
        <dbReference type="Proteomes" id="UP000660729"/>
    </source>
</evidence>
<dbReference type="Proteomes" id="UP000660729">
    <property type="component" value="Unassembled WGS sequence"/>
</dbReference>
<sequence>MPKRKTEEVDYLDTSTKRSRITIADLTERGPYTKTNNGEEVRRDASQQTQSAAEDRDEASKVYVLVRKSSAKHWDEPEVAIEGVFKSEKAAEKALRKSCADHCVEEPYDPPYISRGIRLREPGSPHRVWESSFQNDELSWTEIWVEEHLFGDVAINAEKSDSEGDETSS</sequence>
<feature type="region of interest" description="Disordered" evidence="1">
    <location>
        <begin position="22"/>
        <end position="59"/>
    </location>
</feature>
<accession>A0A8H6RTV2</accession>
<comment type="caution">
    <text evidence="2">The sequence shown here is derived from an EMBL/GenBank/DDBJ whole genome shotgun (WGS) entry which is preliminary data.</text>
</comment>
<reference evidence="2" key="1">
    <citation type="submission" date="2020-04" db="EMBL/GenBank/DDBJ databases">
        <title>Draft genome resource of the tomato pathogen Pseudocercospora fuligena.</title>
        <authorList>
            <person name="Zaccaron A."/>
        </authorList>
    </citation>
    <scope>NUCLEOTIDE SEQUENCE</scope>
    <source>
        <strain evidence="2">PF001</strain>
    </source>
</reference>
<name>A0A8H6RTV2_9PEZI</name>
<protein>
    <submittedName>
        <fullName evidence="2">Uncharacterized protein</fullName>
    </submittedName>
</protein>
<dbReference type="EMBL" id="JABCIY010000001">
    <property type="protein sequence ID" value="KAF7198301.1"/>
    <property type="molecule type" value="Genomic_DNA"/>
</dbReference>
<dbReference type="OrthoDB" id="3644662at2759"/>
<proteinExistence type="predicted"/>
<dbReference type="AlphaFoldDB" id="A0A8H6RTV2"/>
<gene>
    <name evidence="2" type="ORF">HII31_00040</name>
</gene>
<organism evidence="2 3">
    <name type="scientific">Pseudocercospora fuligena</name>
    <dbReference type="NCBI Taxonomy" id="685502"/>
    <lineage>
        <taxon>Eukaryota</taxon>
        <taxon>Fungi</taxon>
        <taxon>Dikarya</taxon>
        <taxon>Ascomycota</taxon>
        <taxon>Pezizomycotina</taxon>
        <taxon>Dothideomycetes</taxon>
        <taxon>Dothideomycetidae</taxon>
        <taxon>Mycosphaerellales</taxon>
        <taxon>Mycosphaerellaceae</taxon>
        <taxon>Pseudocercospora</taxon>
    </lineage>
</organism>
<evidence type="ECO:0000256" key="1">
    <source>
        <dbReference type="SAM" id="MobiDB-lite"/>
    </source>
</evidence>
<evidence type="ECO:0000313" key="2">
    <source>
        <dbReference type="EMBL" id="KAF7198301.1"/>
    </source>
</evidence>